<dbReference type="RefSeq" id="XP_060328674.1">
    <property type="nucleotide sequence ID" value="XM_060469768.1"/>
</dbReference>
<reference evidence="2" key="1">
    <citation type="submission" date="2023-06" db="EMBL/GenBank/DDBJ databases">
        <authorList>
            <consortium name="Lawrence Berkeley National Laboratory"/>
            <person name="Ahrendt S."/>
            <person name="Sahu N."/>
            <person name="Indic B."/>
            <person name="Wong-Bajracharya J."/>
            <person name="Merenyi Z."/>
            <person name="Ke H.-M."/>
            <person name="Monk M."/>
            <person name="Kocsube S."/>
            <person name="Drula E."/>
            <person name="Lipzen A."/>
            <person name="Balint B."/>
            <person name="Henrissat B."/>
            <person name="Andreopoulos B."/>
            <person name="Martin F.M."/>
            <person name="Harder C.B."/>
            <person name="Rigling D."/>
            <person name="Ford K.L."/>
            <person name="Foster G.D."/>
            <person name="Pangilinan J."/>
            <person name="Papanicolaou A."/>
            <person name="Barry K."/>
            <person name="LaButti K."/>
            <person name="Viragh M."/>
            <person name="Koriabine M."/>
            <person name="Yan M."/>
            <person name="Riley R."/>
            <person name="Champramary S."/>
            <person name="Plett K.L."/>
            <person name="Tsai I.J."/>
            <person name="Slot J."/>
            <person name="Sipos G."/>
            <person name="Plett J."/>
            <person name="Nagy L.G."/>
            <person name="Grigoriev I.V."/>
        </authorList>
    </citation>
    <scope>NUCLEOTIDE SEQUENCE</scope>
    <source>
        <strain evidence="2">CCBAS 213</strain>
    </source>
</reference>
<feature type="region of interest" description="Disordered" evidence="1">
    <location>
        <begin position="110"/>
        <end position="130"/>
    </location>
</feature>
<gene>
    <name evidence="2" type="ORF">EV420DRAFT_1481420</name>
</gene>
<protein>
    <submittedName>
        <fullName evidence="2">Uncharacterized protein</fullName>
    </submittedName>
</protein>
<dbReference type="GeneID" id="85353316"/>
<evidence type="ECO:0000313" key="3">
    <source>
        <dbReference type="Proteomes" id="UP001175211"/>
    </source>
</evidence>
<accession>A0AA39N2P4</accession>
<name>A0AA39N2P4_ARMTA</name>
<organism evidence="2 3">
    <name type="scientific">Armillaria tabescens</name>
    <name type="common">Ringless honey mushroom</name>
    <name type="synonym">Agaricus tabescens</name>
    <dbReference type="NCBI Taxonomy" id="1929756"/>
    <lineage>
        <taxon>Eukaryota</taxon>
        <taxon>Fungi</taxon>
        <taxon>Dikarya</taxon>
        <taxon>Basidiomycota</taxon>
        <taxon>Agaricomycotina</taxon>
        <taxon>Agaricomycetes</taxon>
        <taxon>Agaricomycetidae</taxon>
        <taxon>Agaricales</taxon>
        <taxon>Marasmiineae</taxon>
        <taxon>Physalacriaceae</taxon>
        <taxon>Desarmillaria</taxon>
    </lineage>
</organism>
<keyword evidence="3" id="KW-1185">Reference proteome</keyword>
<dbReference type="EMBL" id="JAUEPS010000026">
    <property type="protein sequence ID" value="KAK0455164.1"/>
    <property type="molecule type" value="Genomic_DNA"/>
</dbReference>
<dbReference type="AlphaFoldDB" id="A0AA39N2P4"/>
<proteinExistence type="predicted"/>
<feature type="compositionally biased region" description="Basic and acidic residues" evidence="1">
    <location>
        <begin position="121"/>
        <end position="130"/>
    </location>
</feature>
<sequence length="312" mass="34546">MCHRHLPLSALKIHTVEISESQHPIPPLASTLSRLTRPTLPFSFRRLHPSRMSASIVAAMRPKLRDLVGFIFEDFDRRERGDIADGRVTMKAAVRVCAIPEHIIHGSGSIGRTRRQAVGQDSDRRDEEGRMLEYMPKEEEATRTHQMILTRITDQRKDDKGDYGCGGKLPQFSSGLPHLLQVASHSLSDVQANIAQSYTPHSASCLPSQSMFTSVLSTVVNVMVDVVYRDGGPRLHALLERNQEMHTRALSTSVCSSPLLSVLSAPSCTQIHAIEISELAVHASPNRMPDACRFSLQVDPARHSSKLPPSLI</sequence>
<dbReference type="Proteomes" id="UP001175211">
    <property type="component" value="Unassembled WGS sequence"/>
</dbReference>
<evidence type="ECO:0000256" key="1">
    <source>
        <dbReference type="SAM" id="MobiDB-lite"/>
    </source>
</evidence>
<evidence type="ECO:0000313" key="2">
    <source>
        <dbReference type="EMBL" id="KAK0455164.1"/>
    </source>
</evidence>
<comment type="caution">
    <text evidence="2">The sequence shown here is derived from an EMBL/GenBank/DDBJ whole genome shotgun (WGS) entry which is preliminary data.</text>
</comment>